<evidence type="ECO:0000256" key="2">
    <source>
        <dbReference type="ARBA" id="ARBA00023235"/>
    </source>
</evidence>
<name>A0A3P3QGF1_9GAMM</name>
<dbReference type="GO" id="GO:0006006">
    <property type="term" value="P:glucose metabolic process"/>
    <property type="evidence" value="ECO:0007669"/>
    <property type="project" value="TreeGrafter"/>
</dbReference>
<keyword evidence="2" id="KW-0413">Isomerase</keyword>
<dbReference type="GO" id="GO:0005737">
    <property type="term" value="C:cytoplasm"/>
    <property type="evidence" value="ECO:0007669"/>
    <property type="project" value="TreeGrafter"/>
</dbReference>
<evidence type="ECO:0000256" key="1">
    <source>
        <dbReference type="ARBA" id="ARBA00006206"/>
    </source>
</evidence>
<dbReference type="Proteomes" id="UP000276260">
    <property type="component" value="Unassembled WGS sequence"/>
</dbReference>
<evidence type="ECO:0000313" key="5">
    <source>
        <dbReference type="Proteomes" id="UP000276260"/>
    </source>
</evidence>
<protein>
    <submittedName>
        <fullName evidence="4">Galactose mutarotase</fullName>
    </submittedName>
</protein>
<accession>A0A3P3QGF1</accession>
<comment type="similarity">
    <text evidence="1">Belongs to the aldose epimerase family.</text>
</comment>
<dbReference type="Pfam" id="PF01263">
    <property type="entry name" value="Aldose_epim"/>
    <property type="match status" value="1"/>
</dbReference>
<keyword evidence="5" id="KW-1185">Reference proteome</keyword>
<dbReference type="OrthoDB" id="9779408at2"/>
<comment type="caution">
    <text evidence="4">The sequence shown here is derived from an EMBL/GenBank/DDBJ whole genome shotgun (WGS) entry which is preliminary data.</text>
</comment>
<dbReference type="AlphaFoldDB" id="A0A3P3QGF1"/>
<dbReference type="PANTHER" id="PTHR10091:SF0">
    <property type="entry name" value="GALACTOSE MUTAROTASE"/>
    <property type="match status" value="1"/>
</dbReference>
<dbReference type="GO" id="GO:0030246">
    <property type="term" value="F:carbohydrate binding"/>
    <property type="evidence" value="ECO:0007669"/>
    <property type="project" value="InterPro"/>
</dbReference>
<proteinExistence type="inferred from homology"/>
<reference evidence="4 5" key="1">
    <citation type="submission" date="2018-11" db="EMBL/GenBank/DDBJ databases">
        <title>Draft genome analysis of Rheinheimera mesophila isolated from an industrial waste site.</title>
        <authorList>
            <person name="Yu Q."/>
            <person name="Qi Y."/>
            <person name="Zhang H."/>
            <person name="Lu Y."/>
            <person name="Pu J."/>
        </authorList>
    </citation>
    <scope>NUCLEOTIDE SEQUENCE [LARGE SCALE GENOMIC DNA]</scope>
    <source>
        <strain evidence="4 5">IITR13</strain>
    </source>
</reference>
<dbReference type="InterPro" id="IPR011013">
    <property type="entry name" value="Gal_mutarotase_sf_dom"/>
</dbReference>
<evidence type="ECO:0000256" key="3">
    <source>
        <dbReference type="ARBA" id="ARBA00023277"/>
    </source>
</evidence>
<dbReference type="RefSeq" id="WP_125060933.1">
    <property type="nucleotide sequence ID" value="NZ_RRCF01000003.1"/>
</dbReference>
<dbReference type="EMBL" id="RRCF01000003">
    <property type="protein sequence ID" value="RRJ20277.1"/>
    <property type="molecule type" value="Genomic_DNA"/>
</dbReference>
<dbReference type="GO" id="GO:0033499">
    <property type="term" value="P:galactose catabolic process via UDP-galactose, Leloir pathway"/>
    <property type="evidence" value="ECO:0007669"/>
    <property type="project" value="TreeGrafter"/>
</dbReference>
<keyword evidence="3" id="KW-0119">Carbohydrate metabolism</keyword>
<dbReference type="InterPro" id="IPR008183">
    <property type="entry name" value="Aldose_1/G6P_1-epimerase"/>
</dbReference>
<evidence type="ECO:0000313" key="4">
    <source>
        <dbReference type="EMBL" id="RRJ20277.1"/>
    </source>
</evidence>
<dbReference type="SUPFAM" id="SSF74650">
    <property type="entry name" value="Galactose mutarotase-like"/>
    <property type="match status" value="1"/>
</dbReference>
<dbReference type="PANTHER" id="PTHR10091">
    <property type="entry name" value="ALDOSE-1-EPIMERASE"/>
    <property type="match status" value="1"/>
</dbReference>
<dbReference type="InterPro" id="IPR047215">
    <property type="entry name" value="Galactose_mutarotase-like"/>
</dbReference>
<sequence>MNVFHLTNKVGDRLSILERGATMQRWSTAVGDSHRELILSYNDPDCYAEDPFYLGALVGPYANRISKGRLRIGQQLYQLQQNEGLNQLHGGASGLHQMNWQLLEQQQSRLVLGCEMADGQGGYPGPVFFRVTYHLSEHSAVDIELEASSTVTTLVGPTLHPYFNLAPDQAAIDEHKLCLHAAHYTSVDAQCIPTGELPKVQGSPLDFSTAKPLKGVQMDYNFVVNGDLHQAAAELISPDGLVRLSVYSDYPGLQVYTGEHLKGPFKARQGICLEPQFFPDSPNQKGFPFHFTHPGQPFKAHIRYQLDKAG</sequence>
<dbReference type="CDD" id="cd09019">
    <property type="entry name" value="galactose_mutarotase_like"/>
    <property type="match status" value="1"/>
</dbReference>
<dbReference type="InterPro" id="IPR014718">
    <property type="entry name" value="GH-type_carb-bd"/>
</dbReference>
<organism evidence="4 5">
    <name type="scientific">Rheinheimera mesophila</name>
    <dbReference type="NCBI Taxonomy" id="1547515"/>
    <lineage>
        <taxon>Bacteria</taxon>
        <taxon>Pseudomonadati</taxon>
        <taxon>Pseudomonadota</taxon>
        <taxon>Gammaproteobacteria</taxon>
        <taxon>Chromatiales</taxon>
        <taxon>Chromatiaceae</taxon>
        <taxon>Rheinheimera</taxon>
    </lineage>
</organism>
<dbReference type="Gene3D" id="2.70.98.10">
    <property type="match status" value="1"/>
</dbReference>
<gene>
    <name evidence="4" type="ORF">EIK76_12180</name>
</gene>
<dbReference type="GO" id="GO:0004034">
    <property type="term" value="F:aldose 1-epimerase activity"/>
    <property type="evidence" value="ECO:0007669"/>
    <property type="project" value="TreeGrafter"/>
</dbReference>